<dbReference type="PANTHER" id="PTHR10157">
    <property type="entry name" value="DOPAMINE BETA HYDROXYLASE RELATED"/>
    <property type="match status" value="1"/>
</dbReference>
<reference evidence="4 5" key="1">
    <citation type="submission" date="2024-08" db="EMBL/GenBank/DDBJ databases">
        <authorList>
            <person name="Cucini C."/>
            <person name="Frati F."/>
        </authorList>
    </citation>
    <scope>NUCLEOTIDE SEQUENCE [LARGE SCALE GENOMIC DNA]</scope>
</reference>
<name>A0ABP1RPK4_9HEXA</name>
<protein>
    <recommendedName>
        <fullName evidence="3">DOMON domain-containing protein</fullName>
    </recommendedName>
</protein>
<dbReference type="Proteomes" id="UP001642540">
    <property type="component" value="Unassembled WGS sequence"/>
</dbReference>
<dbReference type="PANTHER" id="PTHR10157:SF23">
    <property type="entry name" value="MOXD1 HOMOLOG 1"/>
    <property type="match status" value="1"/>
</dbReference>
<keyword evidence="2" id="KW-0732">Signal</keyword>
<feature type="region of interest" description="Disordered" evidence="1">
    <location>
        <begin position="174"/>
        <end position="197"/>
    </location>
</feature>
<evidence type="ECO:0000313" key="4">
    <source>
        <dbReference type="EMBL" id="CAL8132546.1"/>
    </source>
</evidence>
<feature type="compositionally biased region" description="Low complexity" evidence="1">
    <location>
        <begin position="176"/>
        <end position="195"/>
    </location>
</feature>
<comment type="caution">
    <text evidence="4">The sequence shown here is derived from an EMBL/GenBank/DDBJ whole genome shotgun (WGS) entry which is preliminary data.</text>
</comment>
<dbReference type="PROSITE" id="PS50836">
    <property type="entry name" value="DOMON"/>
    <property type="match status" value="2"/>
</dbReference>
<dbReference type="SMART" id="SM00664">
    <property type="entry name" value="DoH"/>
    <property type="match status" value="2"/>
</dbReference>
<sequence length="381" mass="41826">MYFVRLAICVVLCATLAASRLMILEEGRYHVDLEIRGVGEEATISLAINAYTTGYVGFGFGLTNELPGTDVFMGGVISIDSIKQPYIDDYYIGEEKIRVKDECVGCQNWNLVSADESNGRTTLVVERLLTTNDTQWDIAITNTNLYVRWSTGETDSVEGVASWKGRLVNLFNVDDTPTSTTPRSTTTTSTVSTTTEGPATRHINLDDNYTVELSLTGNGVNGVIELLLKVNTAGYVGFGLSRSPNMTGADLFIGGYNAVDKTLYGKDYHGDTNEMPVEDLSGQDWMVLGGYEWEGMTTLQIMRILDTSSPQEDIAIQNSDLYVIWSYGENDTISQHNARGSRLLNLFVVDDGQNSGSGSDFSPLRTNFLLLLMVAFAFLKS</sequence>
<dbReference type="Pfam" id="PF03351">
    <property type="entry name" value="DOMON"/>
    <property type="match status" value="2"/>
</dbReference>
<keyword evidence="5" id="KW-1185">Reference proteome</keyword>
<evidence type="ECO:0000313" key="5">
    <source>
        <dbReference type="Proteomes" id="UP001642540"/>
    </source>
</evidence>
<gene>
    <name evidence="4" type="ORF">ODALV1_LOCUS24651</name>
</gene>
<proteinExistence type="predicted"/>
<evidence type="ECO:0000256" key="1">
    <source>
        <dbReference type="SAM" id="MobiDB-lite"/>
    </source>
</evidence>
<evidence type="ECO:0000259" key="3">
    <source>
        <dbReference type="PROSITE" id="PS50836"/>
    </source>
</evidence>
<dbReference type="InterPro" id="IPR000945">
    <property type="entry name" value="DBH-like"/>
</dbReference>
<accession>A0ABP1RPK4</accession>
<organism evidence="4 5">
    <name type="scientific">Orchesella dallaii</name>
    <dbReference type="NCBI Taxonomy" id="48710"/>
    <lineage>
        <taxon>Eukaryota</taxon>
        <taxon>Metazoa</taxon>
        <taxon>Ecdysozoa</taxon>
        <taxon>Arthropoda</taxon>
        <taxon>Hexapoda</taxon>
        <taxon>Collembola</taxon>
        <taxon>Entomobryomorpha</taxon>
        <taxon>Entomobryoidea</taxon>
        <taxon>Orchesellidae</taxon>
        <taxon>Orchesellinae</taxon>
        <taxon>Orchesella</taxon>
    </lineage>
</organism>
<dbReference type="EMBL" id="CAXLJM020000092">
    <property type="protein sequence ID" value="CAL8132546.1"/>
    <property type="molecule type" value="Genomic_DNA"/>
</dbReference>
<dbReference type="CDD" id="cd09631">
    <property type="entry name" value="DOMON_DOH"/>
    <property type="match status" value="2"/>
</dbReference>
<evidence type="ECO:0000256" key="2">
    <source>
        <dbReference type="SAM" id="SignalP"/>
    </source>
</evidence>
<feature type="signal peptide" evidence="2">
    <location>
        <begin position="1"/>
        <end position="19"/>
    </location>
</feature>
<feature type="domain" description="DOMON" evidence="3">
    <location>
        <begin position="29"/>
        <end position="152"/>
    </location>
</feature>
<dbReference type="InterPro" id="IPR005018">
    <property type="entry name" value="DOMON_domain"/>
</dbReference>
<feature type="domain" description="DOMON" evidence="3">
    <location>
        <begin position="207"/>
        <end position="328"/>
    </location>
</feature>
<dbReference type="InterPro" id="IPR045266">
    <property type="entry name" value="DOH_DOMON"/>
</dbReference>
<feature type="chain" id="PRO_5046610286" description="DOMON domain-containing protein" evidence="2">
    <location>
        <begin position="20"/>
        <end position="381"/>
    </location>
</feature>